<dbReference type="Proteomes" id="UP000215914">
    <property type="component" value="Unassembled WGS sequence"/>
</dbReference>
<name>A0A9K3J0Y4_HELAN</name>
<reference evidence="1" key="2">
    <citation type="submission" date="2020-06" db="EMBL/GenBank/DDBJ databases">
        <title>Helianthus annuus Genome sequencing and assembly Release 2.</title>
        <authorList>
            <person name="Gouzy J."/>
            <person name="Langlade N."/>
            <person name="Munos S."/>
        </authorList>
    </citation>
    <scope>NUCLEOTIDE SEQUENCE</scope>
    <source>
        <tissue evidence="1">Leaves</tissue>
    </source>
</reference>
<evidence type="ECO:0000313" key="1">
    <source>
        <dbReference type="EMBL" id="KAF5806758.1"/>
    </source>
</evidence>
<dbReference type="Pfam" id="PF06101">
    <property type="entry name" value="Vps62"/>
    <property type="match status" value="1"/>
</dbReference>
<dbReference type="AlphaFoldDB" id="A0A9K3J0Y4"/>
<evidence type="ECO:0000313" key="2">
    <source>
        <dbReference type="Proteomes" id="UP000215914"/>
    </source>
</evidence>
<sequence>MVKNNPYSAMPNSLQIGEMIQAYAPWVYFHPDEQYLPLSVLWFFQNGVELHQPCQIPRPMINDGETFQTMVEQMMPF</sequence>
<accession>A0A9K3J0Y4</accession>
<gene>
    <name evidence="1" type="ORF">HanXRQr2_Chr05g0225351</name>
</gene>
<reference evidence="1" key="1">
    <citation type="journal article" date="2017" name="Nature">
        <title>The sunflower genome provides insights into oil metabolism, flowering and Asterid evolution.</title>
        <authorList>
            <person name="Badouin H."/>
            <person name="Gouzy J."/>
            <person name="Grassa C.J."/>
            <person name="Murat F."/>
            <person name="Staton S.E."/>
            <person name="Cottret L."/>
            <person name="Lelandais-Briere C."/>
            <person name="Owens G.L."/>
            <person name="Carrere S."/>
            <person name="Mayjonade B."/>
            <person name="Legrand L."/>
            <person name="Gill N."/>
            <person name="Kane N.C."/>
            <person name="Bowers J.E."/>
            <person name="Hubner S."/>
            <person name="Bellec A."/>
            <person name="Berard A."/>
            <person name="Berges H."/>
            <person name="Blanchet N."/>
            <person name="Boniface M.C."/>
            <person name="Brunel D."/>
            <person name="Catrice O."/>
            <person name="Chaidir N."/>
            <person name="Claudel C."/>
            <person name="Donnadieu C."/>
            <person name="Faraut T."/>
            <person name="Fievet G."/>
            <person name="Helmstetter N."/>
            <person name="King M."/>
            <person name="Knapp S.J."/>
            <person name="Lai Z."/>
            <person name="Le Paslier M.C."/>
            <person name="Lippi Y."/>
            <person name="Lorenzon L."/>
            <person name="Mandel J.R."/>
            <person name="Marage G."/>
            <person name="Marchand G."/>
            <person name="Marquand E."/>
            <person name="Bret-Mestries E."/>
            <person name="Morien E."/>
            <person name="Nambeesan S."/>
            <person name="Nguyen T."/>
            <person name="Pegot-Espagnet P."/>
            <person name="Pouilly N."/>
            <person name="Raftis F."/>
            <person name="Sallet E."/>
            <person name="Schiex T."/>
            <person name="Thomas J."/>
            <person name="Vandecasteele C."/>
            <person name="Vares D."/>
            <person name="Vear F."/>
            <person name="Vautrin S."/>
            <person name="Crespi M."/>
            <person name="Mangin B."/>
            <person name="Burke J.M."/>
            <person name="Salse J."/>
            <person name="Munos S."/>
            <person name="Vincourt P."/>
            <person name="Rieseberg L.H."/>
            <person name="Langlade N.B."/>
        </authorList>
    </citation>
    <scope>NUCLEOTIDE SEQUENCE</scope>
    <source>
        <tissue evidence="1">Leaves</tissue>
    </source>
</reference>
<dbReference type="PANTHER" id="PTHR48219:SF1">
    <property type="entry name" value="VACUOLAR PROTEIN SORTING-ASSOCIATED PROTEIN 62"/>
    <property type="match status" value="1"/>
</dbReference>
<keyword evidence="2" id="KW-1185">Reference proteome</keyword>
<dbReference type="EMBL" id="MNCJ02000320">
    <property type="protein sequence ID" value="KAF5806758.1"/>
    <property type="molecule type" value="Genomic_DNA"/>
</dbReference>
<comment type="caution">
    <text evidence="1">The sequence shown here is derived from an EMBL/GenBank/DDBJ whole genome shotgun (WGS) entry which is preliminary data.</text>
</comment>
<organism evidence="1 2">
    <name type="scientific">Helianthus annuus</name>
    <name type="common">Common sunflower</name>
    <dbReference type="NCBI Taxonomy" id="4232"/>
    <lineage>
        <taxon>Eukaryota</taxon>
        <taxon>Viridiplantae</taxon>
        <taxon>Streptophyta</taxon>
        <taxon>Embryophyta</taxon>
        <taxon>Tracheophyta</taxon>
        <taxon>Spermatophyta</taxon>
        <taxon>Magnoliopsida</taxon>
        <taxon>eudicotyledons</taxon>
        <taxon>Gunneridae</taxon>
        <taxon>Pentapetalae</taxon>
        <taxon>asterids</taxon>
        <taxon>campanulids</taxon>
        <taxon>Asterales</taxon>
        <taxon>Asteraceae</taxon>
        <taxon>Asteroideae</taxon>
        <taxon>Heliantheae alliance</taxon>
        <taxon>Heliantheae</taxon>
        <taxon>Helianthus</taxon>
    </lineage>
</organism>
<dbReference type="Gramene" id="mRNA:HanXRQr2_Chr05g0225351">
    <property type="protein sequence ID" value="CDS:HanXRQr2_Chr05g0225351.1"/>
    <property type="gene ID" value="HanXRQr2_Chr05g0225351"/>
</dbReference>
<dbReference type="PANTHER" id="PTHR48219">
    <property type="entry name" value="VACUOLAR PROTEIN SORTING-ASSOCIATED PROTEIN 62-RELATED"/>
    <property type="match status" value="1"/>
</dbReference>
<proteinExistence type="predicted"/>
<dbReference type="InterPro" id="IPR009291">
    <property type="entry name" value="Vps62"/>
</dbReference>
<protein>
    <submittedName>
        <fullName evidence="1">Vacuolar protein sorting-associated protein</fullName>
    </submittedName>
</protein>